<feature type="region of interest" description="Disordered" evidence="1">
    <location>
        <begin position="50"/>
        <end position="72"/>
    </location>
</feature>
<sequence length="645" mass="71357">MFFSPVFSNKQDDGIKKTNKSFVKTIQSPDGDIIDCVLTHLQPAFERPELRRQVPLEEPEPSSWQTKARTEPELKQVWNSKGESCPRGTIPIRRTNKNKILTSNPIPKFGKRLITQVGNVYAYEHAMAYVQEEKYYGAKASLNVWDPSVTNPTEFSGSQIHLFSPRTYDLNDGDNAIEAGWMTQRPKNGCFNLLCSGGFVQTSNTIALGGAIAPVLSYNSTQIEISISIWKVDITPTDLQSTYNFVMWEAFLTQRLWLWSMGAPWAKTQDHLISCKLTTHPLPTELHDIGCHTLKMVVIYYFMQSPKYGVWWLKVGSSTVGYWPDSLFTHLKDNATFVGFGGRVLENVIHGQHTSTQMGSGHFPEEGLGKAAYVRYMEVVVEGFKRHPVSPQLLVEAPYCYNATSGFHKKMGRDRTGQDRTEQDRTGQDRCPAFVVAEGSSRRSPEIAGEGGGGRRTSDVAGGSSRRLPDLAGEGGGGRRTSDVAGGSSRRSPDLAGDGGEGRRTSDVAGGSSCRSSDIAGEGGGGCRTSDVAGGSNRRSPDIAVEEAEVVGGNSRRSPDIAEEGVKAVLDIDEVGIRFSNSFWKLVGDGSGVKVWEDIWVEEGRLRDRFGPLYQLEVDKEVSIAERCEFVGEKWSWNWEWRREP</sequence>
<dbReference type="InterPro" id="IPR025521">
    <property type="entry name" value="Neprosin_propep"/>
</dbReference>
<dbReference type="PROSITE" id="PS52045">
    <property type="entry name" value="NEPROSIN_PEP_CD"/>
    <property type="match status" value="1"/>
</dbReference>
<dbReference type="AlphaFoldDB" id="A0AA38U1S3"/>
<dbReference type="Proteomes" id="UP001172457">
    <property type="component" value="Chromosome 1"/>
</dbReference>
<feature type="compositionally biased region" description="Basic and acidic residues" evidence="1">
    <location>
        <begin position="413"/>
        <end position="428"/>
    </location>
</feature>
<name>A0AA38U1S3_9ASTR</name>
<feature type="region of interest" description="Disordered" evidence="1">
    <location>
        <begin position="408"/>
        <end position="544"/>
    </location>
</feature>
<evidence type="ECO:0000259" key="2">
    <source>
        <dbReference type="PROSITE" id="PS52045"/>
    </source>
</evidence>
<evidence type="ECO:0000313" key="3">
    <source>
        <dbReference type="EMBL" id="KAJ9564940.1"/>
    </source>
</evidence>
<dbReference type="Pfam" id="PF14365">
    <property type="entry name" value="Neprosin_AP"/>
    <property type="match status" value="1"/>
</dbReference>
<dbReference type="InterPro" id="IPR053168">
    <property type="entry name" value="Glutamic_endopeptidase"/>
</dbReference>
<keyword evidence="4" id="KW-1185">Reference proteome</keyword>
<evidence type="ECO:0000313" key="4">
    <source>
        <dbReference type="Proteomes" id="UP001172457"/>
    </source>
</evidence>
<evidence type="ECO:0000256" key="1">
    <source>
        <dbReference type="SAM" id="MobiDB-lite"/>
    </source>
</evidence>
<accession>A0AA38U1S3</accession>
<proteinExistence type="predicted"/>
<dbReference type="InterPro" id="IPR004314">
    <property type="entry name" value="Neprosin"/>
</dbReference>
<dbReference type="Pfam" id="PF03080">
    <property type="entry name" value="Neprosin"/>
    <property type="match status" value="2"/>
</dbReference>
<comment type="caution">
    <text evidence="3">The sequence shown here is derived from an EMBL/GenBank/DDBJ whole genome shotgun (WGS) entry which is preliminary data.</text>
</comment>
<feature type="domain" description="Neprosin PEP catalytic" evidence="2">
    <location>
        <begin position="117"/>
        <end position="432"/>
    </location>
</feature>
<protein>
    <recommendedName>
        <fullName evidence="2">Neprosin PEP catalytic domain-containing protein</fullName>
    </recommendedName>
</protein>
<dbReference type="EMBL" id="JARYMX010000001">
    <property type="protein sequence ID" value="KAJ9564940.1"/>
    <property type="molecule type" value="Genomic_DNA"/>
</dbReference>
<organism evidence="3 4">
    <name type="scientific">Centaurea solstitialis</name>
    <name type="common">yellow star-thistle</name>
    <dbReference type="NCBI Taxonomy" id="347529"/>
    <lineage>
        <taxon>Eukaryota</taxon>
        <taxon>Viridiplantae</taxon>
        <taxon>Streptophyta</taxon>
        <taxon>Embryophyta</taxon>
        <taxon>Tracheophyta</taxon>
        <taxon>Spermatophyta</taxon>
        <taxon>Magnoliopsida</taxon>
        <taxon>eudicotyledons</taxon>
        <taxon>Gunneridae</taxon>
        <taxon>Pentapetalae</taxon>
        <taxon>asterids</taxon>
        <taxon>campanulids</taxon>
        <taxon>Asterales</taxon>
        <taxon>Asteraceae</taxon>
        <taxon>Carduoideae</taxon>
        <taxon>Cardueae</taxon>
        <taxon>Centaureinae</taxon>
        <taxon>Centaurea</taxon>
    </lineage>
</organism>
<reference evidence="3" key="1">
    <citation type="submission" date="2023-03" db="EMBL/GenBank/DDBJ databases">
        <title>Chromosome-scale reference genome and RAD-based genetic map of yellow starthistle (Centaurea solstitialis) reveal putative structural variation and QTLs associated with invader traits.</title>
        <authorList>
            <person name="Reatini B."/>
            <person name="Cang F.A."/>
            <person name="Jiang Q."/>
            <person name="Mckibben M.T.W."/>
            <person name="Barker M.S."/>
            <person name="Rieseberg L.H."/>
            <person name="Dlugosch K.M."/>
        </authorList>
    </citation>
    <scope>NUCLEOTIDE SEQUENCE</scope>
    <source>
        <strain evidence="3">CAN-66</strain>
        <tissue evidence="3">Leaf</tissue>
    </source>
</reference>
<gene>
    <name evidence="3" type="ORF">OSB04_000906</name>
</gene>
<dbReference type="PANTHER" id="PTHR31589:SF253">
    <property type="entry name" value="NEPROSIN"/>
    <property type="match status" value="1"/>
</dbReference>
<dbReference type="PANTHER" id="PTHR31589">
    <property type="entry name" value="PROTEIN, PUTATIVE (DUF239)-RELATED-RELATED"/>
    <property type="match status" value="1"/>
</dbReference>